<dbReference type="EMBL" id="CAMXCT020001799">
    <property type="protein sequence ID" value="CAL1146549.1"/>
    <property type="molecule type" value="Genomic_DNA"/>
</dbReference>
<dbReference type="EMBL" id="CAMXCT030001799">
    <property type="protein sequence ID" value="CAL4780486.1"/>
    <property type="molecule type" value="Genomic_DNA"/>
</dbReference>
<evidence type="ECO:0000313" key="2">
    <source>
        <dbReference type="EMBL" id="CAL4780486.1"/>
    </source>
</evidence>
<reference evidence="1" key="1">
    <citation type="submission" date="2022-10" db="EMBL/GenBank/DDBJ databases">
        <authorList>
            <person name="Chen Y."/>
            <person name="Dougan E. K."/>
            <person name="Chan C."/>
            <person name="Rhodes N."/>
            <person name="Thang M."/>
        </authorList>
    </citation>
    <scope>NUCLEOTIDE SEQUENCE</scope>
</reference>
<keyword evidence="3" id="KW-1185">Reference proteome</keyword>
<dbReference type="AlphaFoldDB" id="A0A9P1CK61"/>
<comment type="caution">
    <text evidence="1">The sequence shown here is derived from an EMBL/GenBank/DDBJ whole genome shotgun (WGS) entry which is preliminary data.</text>
</comment>
<name>A0A9P1CK61_9DINO</name>
<dbReference type="EMBL" id="CAMXCT010001799">
    <property type="protein sequence ID" value="CAI3993174.1"/>
    <property type="molecule type" value="Genomic_DNA"/>
</dbReference>
<dbReference type="Proteomes" id="UP001152797">
    <property type="component" value="Unassembled WGS sequence"/>
</dbReference>
<proteinExistence type="predicted"/>
<protein>
    <submittedName>
        <fullName evidence="1">Uncharacterized protein</fullName>
    </submittedName>
</protein>
<organism evidence="1">
    <name type="scientific">Cladocopium goreaui</name>
    <dbReference type="NCBI Taxonomy" id="2562237"/>
    <lineage>
        <taxon>Eukaryota</taxon>
        <taxon>Sar</taxon>
        <taxon>Alveolata</taxon>
        <taxon>Dinophyceae</taxon>
        <taxon>Suessiales</taxon>
        <taxon>Symbiodiniaceae</taxon>
        <taxon>Cladocopium</taxon>
    </lineage>
</organism>
<evidence type="ECO:0000313" key="3">
    <source>
        <dbReference type="Proteomes" id="UP001152797"/>
    </source>
</evidence>
<dbReference type="OrthoDB" id="10539121at2759"/>
<reference evidence="2 3" key="2">
    <citation type="submission" date="2024-05" db="EMBL/GenBank/DDBJ databases">
        <authorList>
            <person name="Chen Y."/>
            <person name="Shah S."/>
            <person name="Dougan E. K."/>
            <person name="Thang M."/>
            <person name="Chan C."/>
        </authorList>
    </citation>
    <scope>NUCLEOTIDE SEQUENCE [LARGE SCALE GENOMIC DNA]</scope>
</reference>
<evidence type="ECO:0000313" key="1">
    <source>
        <dbReference type="EMBL" id="CAI3993174.1"/>
    </source>
</evidence>
<sequence>MADCVCVLSDTLPQEMSSSYQKFTLPSKEEGPFVTIASYDELTFMWYKEAQSKEYLKKWVLERKMTQRVEDLQPFGCATQTILWLVLSEGLIRV</sequence>
<gene>
    <name evidence="1" type="ORF">C1SCF055_LOCUS19948</name>
</gene>
<accession>A0A9P1CK61</accession>